<reference evidence="1" key="1">
    <citation type="submission" date="2023-10" db="EMBL/GenBank/DDBJ databases">
        <title>Chromosome-level genome of the transformable northern wattle, Acacia crassicarpa.</title>
        <authorList>
            <person name="Massaro I."/>
            <person name="Sinha N.R."/>
            <person name="Poethig S."/>
            <person name="Leichty A.R."/>
        </authorList>
    </citation>
    <scope>NUCLEOTIDE SEQUENCE</scope>
    <source>
        <strain evidence="1">Acra3RX</strain>
        <tissue evidence="1">Leaf</tissue>
    </source>
</reference>
<dbReference type="AlphaFoldDB" id="A0AAE1ML49"/>
<evidence type="ECO:0000313" key="2">
    <source>
        <dbReference type="Proteomes" id="UP001293593"/>
    </source>
</evidence>
<sequence>MANTVRQRFLDILRAIKPEFLEDETKIPKDVTWAKVRLQKDTHSCGLHVISWLQQWDGSEHEANGCIMPHYTDEDLRELKVGFLWWLVNHPRNNHCQKVKALMEDYHKRLKIH</sequence>
<name>A0AAE1ML49_9FABA</name>
<evidence type="ECO:0000313" key="1">
    <source>
        <dbReference type="EMBL" id="KAK4269424.1"/>
    </source>
</evidence>
<comment type="caution">
    <text evidence="1">The sequence shown here is derived from an EMBL/GenBank/DDBJ whole genome shotgun (WGS) entry which is preliminary data.</text>
</comment>
<keyword evidence="2" id="KW-1185">Reference proteome</keyword>
<protein>
    <recommendedName>
        <fullName evidence="3">Ubiquitin-like protease family profile domain-containing protein</fullName>
    </recommendedName>
</protein>
<accession>A0AAE1ML49</accession>
<gene>
    <name evidence="1" type="ORF">QN277_022582</name>
</gene>
<evidence type="ECO:0008006" key="3">
    <source>
        <dbReference type="Google" id="ProtNLM"/>
    </source>
</evidence>
<dbReference type="Proteomes" id="UP001293593">
    <property type="component" value="Unassembled WGS sequence"/>
</dbReference>
<proteinExistence type="predicted"/>
<dbReference type="EMBL" id="JAWXYG010000006">
    <property type="protein sequence ID" value="KAK4269424.1"/>
    <property type="molecule type" value="Genomic_DNA"/>
</dbReference>
<organism evidence="1 2">
    <name type="scientific">Acacia crassicarpa</name>
    <name type="common">northern wattle</name>
    <dbReference type="NCBI Taxonomy" id="499986"/>
    <lineage>
        <taxon>Eukaryota</taxon>
        <taxon>Viridiplantae</taxon>
        <taxon>Streptophyta</taxon>
        <taxon>Embryophyta</taxon>
        <taxon>Tracheophyta</taxon>
        <taxon>Spermatophyta</taxon>
        <taxon>Magnoliopsida</taxon>
        <taxon>eudicotyledons</taxon>
        <taxon>Gunneridae</taxon>
        <taxon>Pentapetalae</taxon>
        <taxon>rosids</taxon>
        <taxon>fabids</taxon>
        <taxon>Fabales</taxon>
        <taxon>Fabaceae</taxon>
        <taxon>Caesalpinioideae</taxon>
        <taxon>mimosoid clade</taxon>
        <taxon>Acacieae</taxon>
        <taxon>Acacia</taxon>
    </lineage>
</organism>